<dbReference type="RefSeq" id="WP_089231808.1">
    <property type="nucleotide sequence ID" value="NZ_FZOY01000002.1"/>
</dbReference>
<reference evidence="1 2" key="1">
    <citation type="submission" date="2017-06" db="EMBL/GenBank/DDBJ databases">
        <authorList>
            <person name="Kim H.J."/>
            <person name="Triplett B.A."/>
        </authorList>
    </citation>
    <scope>NUCLEOTIDE SEQUENCE [LARGE SCALE GENOMIC DNA]</scope>
    <source>
        <strain evidence="1 2">DSM 29339</strain>
    </source>
</reference>
<gene>
    <name evidence="1" type="ORF">SAMN05421757_102103</name>
</gene>
<dbReference type="EMBL" id="FZOY01000002">
    <property type="protein sequence ID" value="SNS42933.1"/>
    <property type="molecule type" value="Genomic_DNA"/>
</dbReference>
<dbReference type="Gene3D" id="2.40.10.270">
    <property type="entry name" value="Bacteriophage SPP1 head-tail adaptor protein"/>
    <property type="match status" value="1"/>
</dbReference>
<dbReference type="InterPro" id="IPR008767">
    <property type="entry name" value="Phage_SPP1_head-tail_adaptor"/>
</dbReference>
<proteinExistence type="predicted"/>
<dbReference type="Proteomes" id="UP000198426">
    <property type="component" value="Unassembled WGS sequence"/>
</dbReference>
<protein>
    <submittedName>
        <fullName evidence="1">Head-tail adaptor</fullName>
    </submittedName>
</protein>
<dbReference type="OrthoDB" id="7570189at2"/>
<dbReference type="AlphaFoldDB" id="A0A239EFZ3"/>
<accession>A0A239EFZ3</accession>
<name>A0A239EFZ3_9RHOB</name>
<sequence length="115" mass="12687">MSVLQPDLTRKLTLETLERTPDGAGGFEESWTVLGTLWAEVNAGTGKETEEEFLTLSSVPYRITVRSAAPGAPSRPKPDQRFREGARVFRILAVADADARGRFLTCFTREEEVSA</sequence>
<dbReference type="InterPro" id="IPR038666">
    <property type="entry name" value="SSP1_head-tail_sf"/>
</dbReference>
<evidence type="ECO:0000313" key="2">
    <source>
        <dbReference type="Proteomes" id="UP000198426"/>
    </source>
</evidence>
<organism evidence="1 2">
    <name type="scientific">Tropicimonas sediminicola</name>
    <dbReference type="NCBI Taxonomy" id="1031541"/>
    <lineage>
        <taxon>Bacteria</taxon>
        <taxon>Pseudomonadati</taxon>
        <taxon>Pseudomonadota</taxon>
        <taxon>Alphaproteobacteria</taxon>
        <taxon>Rhodobacterales</taxon>
        <taxon>Roseobacteraceae</taxon>
        <taxon>Tropicimonas</taxon>
    </lineage>
</organism>
<evidence type="ECO:0000313" key="1">
    <source>
        <dbReference type="EMBL" id="SNS42933.1"/>
    </source>
</evidence>
<dbReference type="Pfam" id="PF05521">
    <property type="entry name" value="Phage_HCP"/>
    <property type="match status" value="1"/>
</dbReference>
<keyword evidence="2" id="KW-1185">Reference proteome</keyword>